<comment type="similarity">
    <text evidence="1 6">Belongs to the XseB family.</text>
</comment>
<evidence type="ECO:0000256" key="6">
    <source>
        <dbReference type="HAMAP-Rule" id="MF_00337"/>
    </source>
</evidence>
<dbReference type="Pfam" id="PF02609">
    <property type="entry name" value="Exonuc_VII_S"/>
    <property type="match status" value="1"/>
</dbReference>
<keyword evidence="4 6" id="KW-0378">Hydrolase</keyword>
<dbReference type="InterPro" id="IPR037004">
    <property type="entry name" value="Exonuc_VII_ssu_sf"/>
</dbReference>
<protein>
    <recommendedName>
        <fullName evidence="6">Exodeoxyribonuclease 7 small subunit</fullName>
        <ecNumber evidence="6">3.1.11.6</ecNumber>
    </recommendedName>
    <alternativeName>
        <fullName evidence="6">Exodeoxyribonuclease VII small subunit</fullName>
        <shortName evidence="6">Exonuclease VII small subunit</shortName>
    </alternativeName>
</protein>
<keyword evidence="9" id="KW-1185">Reference proteome</keyword>
<evidence type="ECO:0000256" key="4">
    <source>
        <dbReference type="ARBA" id="ARBA00022801"/>
    </source>
</evidence>
<dbReference type="SUPFAM" id="SSF116842">
    <property type="entry name" value="XseB-like"/>
    <property type="match status" value="1"/>
</dbReference>
<feature type="coiled-coil region" evidence="7">
    <location>
        <begin position="45"/>
        <end position="72"/>
    </location>
</feature>
<dbReference type="InterPro" id="IPR003761">
    <property type="entry name" value="Exonuc_VII_S"/>
</dbReference>
<dbReference type="NCBIfam" id="NF002137">
    <property type="entry name" value="PRK00977.1-1"/>
    <property type="match status" value="1"/>
</dbReference>
<dbReference type="PANTHER" id="PTHR34137">
    <property type="entry name" value="EXODEOXYRIBONUCLEASE 7 SMALL SUBUNIT"/>
    <property type="match status" value="1"/>
</dbReference>
<dbReference type="HAMAP" id="MF_00337">
    <property type="entry name" value="Exonuc_7_S"/>
    <property type="match status" value="1"/>
</dbReference>
<evidence type="ECO:0000256" key="7">
    <source>
        <dbReference type="SAM" id="Coils"/>
    </source>
</evidence>
<dbReference type="GO" id="GO:0008855">
    <property type="term" value="F:exodeoxyribonuclease VII activity"/>
    <property type="evidence" value="ECO:0007669"/>
    <property type="project" value="UniProtKB-EC"/>
</dbReference>
<keyword evidence="3 6" id="KW-0540">Nuclease</keyword>
<dbReference type="NCBIfam" id="TIGR01280">
    <property type="entry name" value="xseB"/>
    <property type="match status" value="1"/>
</dbReference>
<accession>A0ABX1QXD6</accession>
<evidence type="ECO:0000313" key="8">
    <source>
        <dbReference type="EMBL" id="NMH58909.1"/>
    </source>
</evidence>
<comment type="function">
    <text evidence="6">Bidirectionally degrades single-stranded DNA into large acid-insoluble oligonucleotides, which are then degraded further into small acid-soluble oligonucleotides.</text>
</comment>
<organism evidence="8 9">
    <name type="scientific">Alteromonas ponticola</name>
    <dbReference type="NCBI Taxonomy" id="2720613"/>
    <lineage>
        <taxon>Bacteria</taxon>
        <taxon>Pseudomonadati</taxon>
        <taxon>Pseudomonadota</taxon>
        <taxon>Gammaproteobacteria</taxon>
        <taxon>Alteromonadales</taxon>
        <taxon>Alteromonadaceae</taxon>
        <taxon>Alteromonas/Salinimonas group</taxon>
        <taxon>Alteromonas</taxon>
    </lineage>
</organism>
<sequence length="81" mass="9217">MAEKKNPPSFEETLAQLDSIVNEMESGDLPLQDALEKFEQGIKLSRMSQKALEEAEQKVHILLNEQQQETLQKFTPDDTDA</sequence>
<dbReference type="PANTHER" id="PTHR34137:SF1">
    <property type="entry name" value="EXODEOXYRIBONUCLEASE 7 SMALL SUBUNIT"/>
    <property type="match status" value="1"/>
</dbReference>
<evidence type="ECO:0000256" key="1">
    <source>
        <dbReference type="ARBA" id="ARBA00009998"/>
    </source>
</evidence>
<reference evidence="8 9" key="1">
    <citation type="submission" date="2020-03" db="EMBL/GenBank/DDBJ databases">
        <title>Alteromonas ponticola sp. nov., isolated from seawater.</title>
        <authorList>
            <person name="Yoon J.-H."/>
            <person name="Kim Y.-O."/>
        </authorList>
    </citation>
    <scope>NUCLEOTIDE SEQUENCE [LARGE SCALE GENOMIC DNA]</scope>
    <source>
        <strain evidence="8 9">MYP5</strain>
    </source>
</reference>
<evidence type="ECO:0000256" key="2">
    <source>
        <dbReference type="ARBA" id="ARBA00022490"/>
    </source>
</evidence>
<name>A0ABX1QXD6_9ALTE</name>
<evidence type="ECO:0000256" key="3">
    <source>
        <dbReference type="ARBA" id="ARBA00022722"/>
    </source>
</evidence>
<proteinExistence type="inferred from homology"/>
<gene>
    <name evidence="6 8" type="primary">xseB</name>
    <name evidence="8" type="ORF">HCJ96_02595</name>
</gene>
<dbReference type="EC" id="3.1.11.6" evidence="6"/>
<keyword evidence="5 6" id="KW-0269">Exonuclease</keyword>
<keyword evidence="2 6" id="KW-0963">Cytoplasm</keyword>
<dbReference type="PIRSF" id="PIRSF006488">
    <property type="entry name" value="Exonuc_VII_S"/>
    <property type="match status" value="1"/>
</dbReference>
<comment type="caution">
    <text evidence="8">The sequence shown here is derived from an EMBL/GenBank/DDBJ whole genome shotgun (WGS) entry which is preliminary data.</text>
</comment>
<evidence type="ECO:0000256" key="5">
    <source>
        <dbReference type="ARBA" id="ARBA00022839"/>
    </source>
</evidence>
<dbReference type="RefSeq" id="WP_169209492.1">
    <property type="nucleotide sequence ID" value="NZ_JAATNW010000002.1"/>
</dbReference>
<dbReference type="Proteomes" id="UP000709336">
    <property type="component" value="Unassembled WGS sequence"/>
</dbReference>
<comment type="catalytic activity">
    <reaction evidence="6">
        <text>Exonucleolytic cleavage in either 5'- to 3'- or 3'- to 5'-direction to yield nucleoside 5'-phosphates.</text>
        <dbReference type="EC" id="3.1.11.6"/>
    </reaction>
</comment>
<keyword evidence="7" id="KW-0175">Coiled coil</keyword>
<dbReference type="Gene3D" id="1.10.287.1040">
    <property type="entry name" value="Exonuclease VII, small subunit"/>
    <property type="match status" value="1"/>
</dbReference>
<comment type="subcellular location">
    <subcellularLocation>
        <location evidence="6">Cytoplasm</location>
    </subcellularLocation>
</comment>
<comment type="subunit">
    <text evidence="6">Heterooligomer composed of large and small subunits.</text>
</comment>
<dbReference type="EMBL" id="JAATNW010000002">
    <property type="protein sequence ID" value="NMH58909.1"/>
    <property type="molecule type" value="Genomic_DNA"/>
</dbReference>
<evidence type="ECO:0000313" key="9">
    <source>
        <dbReference type="Proteomes" id="UP000709336"/>
    </source>
</evidence>
<dbReference type="NCBIfam" id="NF002140">
    <property type="entry name" value="PRK00977.1-4"/>
    <property type="match status" value="1"/>
</dbReference>